<organism evidence="2 3">
    <name type="scientific">Alicyclobacillus fastidiosus</name>
    <dbReference type="NCBI Taxonomy" id="392011"/>
    <lineage>
        <taxon>Bacteria</taxon>
        <taxon>Bacillati</taxon>
        <taxon>Bacillota</taxon>
        <taxon>Bacilli</taxon>
        <taxon>Bacillales</taxon>
        <taxon>Alicyclobacillaceae</taxon>
        <taxon>Alicyclobacillus</taxon>
    </lineage>
</organism>
<keyword evidence="3" id="KW-1185">Reference proteome</keyword>
<reference evidence="2" key="1">
    <citation type="submission" date="2022-08" db="EMBL/GenBank/DDBJ databases">
        <title>Alicyclobacillus fastidiosus DSM 17978, complete genome.</title>
        <authorList>
            <person name="Wang Q."/>
            <person name="Cai R."/>
            <person name="Wang Z."/>
        </authorList>
    </citation>
    <scope>NUCLEOTIDE SEQUENCE</scope>
    <source>
        <strain evidence="2">DSM 17978</strain>
        <plasmid evidence="2">unnamed1</plasmid>
    </source>
</reference>
<evidence type="ECO:0008006" key="4">
    <source>
        <dbReference type="Google" id="ProtNLM"/>
    </source>
</evidence>
<evidence type="ECO:0000256" key="1">
    <source>
        <dbReference type="SAM" id="SignalP"/>
    </source>
</evidence>
<dbReference type="RefSeq" id="WP_268008677.1">
    <property type="nucleotide sequence ID" value="NZ_BSUT01000003.1"/>
</dbReference>
<accession>A0ABY6ZP88</accession>
<feature type="chain" id="PRO_5046919520" description="Lipoprotein" evidence="1">
    <location>
        <begin position="29"/>
        <end position="167"/>
    </location>
</feature>
<gene>
    <name evidence="2" type="ORF">NZD89_28525</name>
</gene>
<protein>
    <recommendedName>
        <fullName evidence="4">Lipoprotein</fullName>
    </recommendedName>
</protein>
<dbReference type="Proteomes" id="UP001164761">
    <property type="component" value="Plasmid unnamed1"/>
</dbReference>
<sequence>MENKAFLSGIIGLSILALVGCGNTNNIAGVPTNTTTGTNTAAPTAFNTTGAGTARGITGDTHIIHLVSPVSNQNVKTSSGITVSGTVAKGFENQWLRVTLISETQSGAKTESKIFQSQKFKVDNNDKFSELFTIPDTVQSSGAKRLVLELLVKGHPQIQTTVKVHQQ</sequence>
<feature type="signal peptide" evidence="1">
    <location>
        <begin position="1"/>
        <end position="28"/>
    </location>
</feature>
<name>A0ABY6ZP88_9BACL</name>
<keyword evidence="1" id="KW-0732">Signal</keyword>
<proteinExistence type="predicted"/>
<dbReference type="EMBL" id="CP104068">
    <property type="protein sequence ID" value="WAH44805.1"/>
    <property type="molecule type" value="Genomic_DNA"/>
</dbReference>
<evidence type="ECO:0000313" key="2">
    <source>
        <dbReference type="EMBL" id="WAH44805.1"/>
    </source>
</evidence>
<evidence type="ECO:0000313" key="3">
    <source>
        <dbReference type="Proteomes" id="UP001164761"/>
    </source>
</evidence>
<keyword evidence="2" id="KW-0614">Plasmid</keyword>
<geneLocation type="plasmid" evidence="2 3">
    <name>unnamed1</name>
</geneLocation>
<dbReference type="PROSITE" id="PS51257">
    <property type="entry name" value="PROKAR_LIPOPROTEIN"/>
    <property type="match status" value="1"/>
</dbReference>